<keyword evidence="9" id="KW-0046">Antibiotic resistance</keyword>
<keyword evidence="14" id="KW-1185">Reference proteome</keyword>
<dbReference type="GO" id="GO:0004180">
    <property type="term" value="F:carboxypeptidase activity"/>
    <property type="evidence" value="ECO:0007669"/>
    <property type="project" value="UniProtKB-KW"/>
</dbReference>
<dbReference type="Pfam" id="PF00905">
    <property type="entry name" value="Transpeptidase"/>
    <property type="match status" value="1"/>
</dbReference>
<dbReference type="InterPro" id="IPR050515">
    <property type="entry name" value="Beta-lactam/transpept"/>
</dbReference>
<keyword evidence="10" id="KW-0812">Transmembrane</keyword>
<dbReference type="InterPro" id="IPR012338">
    <property type="entry name" value="Beta-lactam/transpept-like"/>
</dbReference>
<evidence type="ECO:0000256" key="8">
    <source>
        <dbReference type="ARBA" id="ARBA00023136"/>
    </source>
</evidence>
<organism evidence="13 14">
    <name type="scientific">Victivallis lenta</name>
    <dbReference type="NCBI Taxonomy" id="2606640"/>
    <lineage>
        <taxon>Bacteria</taxon>
        <taxon>Pseudomonadati</taxon>
        <taxon>Lentisphaerota</taxon>
        <taxon>Lentisphaeria</taxon>
        <taxon>Victivallales</taxon>
        <taxon>Victivallaceae</taxon>
        <taxon>Victivallis</taxon>
    </lineage>
</organism>
<sequence length="632" mass="69169">MSPNARRPAPRREKKPAQGLLETEHLRLLIFGGIILLVFLIMIVKLGYIQTRAVDKSKEAISRQSLRRIRIPATRGKIYTRDLTLLAGGSSDSNLVIYPQEMQVKGSQGKTVSAIFDAAETISKALRRTNPLTKEDITRHLNLQPGLPLVLFRQLTQPEIARALESGRSLKGVGLESDESRTYPEGKLAAHIIGYTRLQDPQSASDRRDFSYYVPDRIGVEGIERAFDLLPGSDEDDEARPPGLRGLPGYSLVQVDHLGFIQNKLISKIEPRHGNNVILTIDSRAQRIAESVIAGKRAAIVVLDAANGDVLASASSPSYDLSAGFTPFIRADYYRKLLADPDRPLYNRALLGNYTPGSILKPLVALAFLNSGVSPAEIVNCDGYTQIGNARVRCAARNGHGPLNLEGALAKSCNDYMIEHALKTGLNPIAEVLRSAGIGRRTGIELPELAGTFPSDAEKRKRQKMRWTNYDTGLLSIGQGIITLTPLQGAVYAAALANGGTVWKPHVVYRVVDSNRSPLYERKAEPVGELQAGRSALDVVRRGMFDVVNTPRGSGREAKVEGLDLYGKTGSAEVGPLSSRFLTTWFIAFVTYRGRTYSCCVMVEEGKSGGRSCAPLAAEFFRRYLLETPRST</sequence>
<evidence type="ECO:0000256" key="10">
    <source>
        <dbReference type="SAM" id="Phobius"/>
    </source>
</evidence>
<keyword evidence="7" id="KW-0378">Hydrolase</keyword>
<keyword evidence="6" id="KW-0732">Signal</keyword>
<evidence type="ECO:0000313" key="13">
    <source>
        <dbReference type="EMBL" id="MST97846.1"/>
    </source>
</evidence>
<evidence type="ECO:0000256" key="1">
    <source>
        <dbReference type="ARBA" id="ARBA00001526"/>
    </source>
</evidence>
<dbReference type="SUPFAM" id="SSF56601">
    <property type="entry name" value="beta-lactamase/transpeptidase-like"/>
    <property type="match status" value="1"/>
</dbReference>
<dbReference type="EC" id="3.5.2.6" evidence="4"/>
<evidence type="ECO:0000256" key="3">
    <source>
        <dbReference type="ARBA" id="ARBA00007898"/>
    </source>
</evidence>
<dbReference type="RefSeq" id="WP_154418948.1">
    <property type="nucleotide sequence ID" value="NZ_VUNS01000013.1"/>
</dbReference>
<evidence type="ECO:0000256" key="6">
    <source>
        <dbReference type="ARBA" id="ARBA00022729"/>
    </source>
</evidence>
<evidence type="ECO:0000256" key="4">
    <source>
        <dbReference type="ARBA" id="ARBA00012865"/>
    </source>
</evidence>
<feature type="domain" description="Penicillin-binding protein transpeptidase" evidence="11">
    <location>
        <begin position="299"/>
        <end position="620"/>
    </location>
</feature>
<evidence type="ECO:0000256" key="9">
    <source>
        <dbReference type="ARBA" id="ARBA00023251"/>
    </source>
</evidence>
<dbReference type="InterPro" id="IPR001460">
    <property type="entry name" value="PCN-bd_Tpept"/>
</dbReference>
<comment type="caution">
    <text evidence="13">The sequence shown here is derived from an EMBL/GenBank/DDBJ whole genome shotgun (WGS) entry which is preliminary data.</text>
</comment>
<dbReference type="InterPro" id="IPR005311">
    <property type="entry name" value="PBP_dimer"/>
</dbReference>
<dbReference type="PANTHER" id="PTHR30627:SF6">
    <property type="entry name" value="BETA-LACTAMASE YBXI-RELATED"/>
    <property type="match status" value="1"/>
</dbReference>
<evidence type="ECO:0000256" key="5">
    <source>
        <dbReference type="ARBA" id="ARBA00022645"/>
    </source>
</evidence>
<dbReference type="GO" id="GO:0071555">
    <property type="term" value="P:cell wall organization"/>
    <property type="evidence" value="ECO:0007669"/>
    <property type="project" value="TreeGrafter"/>
</dbReference>
<dbReference type="EMBL" id="VUNS01000013">
    <property type="protein sequence ID" value="MST97846.1"/>
    <property type="molecule type" value="Genomic_DNA"/>
</dbReference>
<reference evidence="13 14" key="1">
    <citation type="submission" date="2019-08" db="EMBL/GenBank/DDBJ databases">
        <title>In-depth cultivation of the pig gut microbiome towards novel bacterial diversity and tailored functional studies.</title>
        <authorList>
            <person name="Wylensek D."/>
            <person name="Hitch T.C.A."/>
            <person name="Clavel T."/>
        </authorList>
    </citation>
    <scope>NUCLEOTIDE SEQUENCE [LARGE SCALE GENOMIC DNA]</scope>
    <source>
        <strain evidence="13 14">BBE-744-WT-12</strain>
    </source>
</reference>
<proteinExistence type="inferred from homology"/>
<keyword evidence="8 10" id="KW-0472">Membrane</keyword>
<comment type="subcellular location">
    <subcellularLocation>
        <location evidence="2">Membrane</location>
    </subcellularLocation>
</comment>
<accession>A0A844G3A7</accession>
<dbReference type="Proteomes" id="UP000435649">
    <property type="component" value="Unassembled WGS sequence"/>
</dbReference>
<feature type="transmembrane region" description="Helical" evidence="10">
    <location>
        <begin position="28"/>
        <end position="48"/>
    </location>
</feature>
<dbReference type="GO" id="GO:0046677">
    <property type="term" value="P:response to antibiotic"/>
    <property type="evidence" value="ECO:0007669"/>
    <property type="project" value="UniProtKB-KW"/>
</dbReference>
<keyword evidence="5" id="KW-0121">Carboxypeptidase</keyword>
<dbReference type="GO" id="GO:0008800">
    <property type="term" value="F:beta-lactamase activity"/>
    <property type="evidence" value="ECO:0007669"/>
    <property type="project" value="UniProtKB-EC"/>
</dbReference>
<dbReference type="InterPro" id="IPR036138">
    <property type="entry name" value="PBP_dimer_sf"/>
</dbReference>
<keyword evidence="5" id="KW-0645">Protease</keyword>
<dbReference type="SUPFAM" id="SSF56519">
    <property type="entry name" value="Penicillin binding protein dimerisation domain"/>
    <property type="match status" value="1"/>
</dbReference>
<gene>
    <name evidence="13" type="ORF">FYJ85_12445</name>
</gene>
<dbReference type="Pfam" id="PF03717">
    <property type="entry name" value="PBP_dimer"/>
    <property type="match status" value="1"/>
</dbReference>
<comment type="catalytic activity">
    <reaction evidence="1">
        <text>a beta-lactam + H2O = a substituted beta-amino acid</text>
        <dbReference type="Rhea" id="RHEA:20401"/>
        <dbReference type="ChEBI" id="CHEBI:15377"/>
        <dbReference type="ChEBI" id="CHEBI:35627"/>
        <dbReference type="ChEBI" id="CHEBI:140347"/>
        <dbReference type="EC" id="3.5.2.6"/>
    </reaction>
</comment>
<evidence type="ECO:0000313" key="14">
    <source>
        <dbReference type="Proteomes" id="UP000435649"/>
    </source>
</evidence>
<evidence type="ECO:0000256" key="7">
    <source>
        <dbReference type="ARBA" id="ARBA00022801"/>
    </source>
</evidence>
<evidence type="ECO:0000256" key="2">
    <source>
        <dbReference type="ARBA" id="ARBA00004370"/>
    </source>
</evidence>
<dbReference type="Gene3D" id="3.40.710.10">
    <property type="entry name" value="DD-peptidase/beta-lactamase superfamily"/>
    <property type="match status" value="1"/>
</dbReference>
<evidence type="ECO:0000259" key="11">
    <source>
        <dbReference type="Pfam" id="PF00905"/>
    </source>
</evidence>
<dbReference type="AlphaFoldDB" id="A0A844G3A7"/>
<name>A0A844G3A7_9BACT</name>
<dbReference type="GO" id="GO:0008658">
    <property type="term" value="F:penicillin binding"/>
    <property type="evidence" value="ECO:0007669"/>
    <property type="project" value="InterPro"/>
</dbReference>
<dbReference type="GO" id="GO:0005886">
    <property type="term" value="C:plasma membrane"/>
    <property type="evidence" value="ECO:0007669"/>
    <property type="project" value="TreeGrafter"/>
</dbReference>
<evidence type="ECO:0000259" key="12">
    <source>
        <dbReference type="Pfam" id="PF03717"/>
    </source>
</evidence>
<protein>
    <recommendedName>
        <fullName evidence="4">beta-lactamase</fullName>
        <ecNumber evidence="4">3.5.2.6</ecNumber>
    </recommendedName>
</protein>
<dbReference type="PANTHER" id="PTHR30627">
    <property type="entry name" value="PEPTIDOGLYCAN D,D-TRANSPEPTIDASE"/>
    <property type="match status" value="1"/>
</dbReference>
<feature type="domain" description="Penicillin-binding protein dimerisation" evidence="12">
    <location>
        <begin position="71"/>
        <end position="228"/>
    </location>
</feature>
<keyword evidence="10" id="KW-1133">Transmembrane helix</keyword>
<comment type="similarity">
    <text evidence="3">Belongs to the class-D beta-lactamase family.</text>
</comment>
<dbReference type="Gene3D" id="3.90.1310.10">
    <property type="entry name" value="Penicillin-binding protein 2a (Domain 2)"/>
    <property type="match status" value="1"/>
</dbReference>